<dbReference type="PANTHER" id="PTHR42754">
    <property type="entry name" value="ENDOGLUCANASE"/>
    <property type="match status" value="1"/>
</dbReference>
<feature type="domain" description="Secretion system C-terminal sorting" evidence="2">
    <location>
        <begin position="438"/>
        <end position="512"/>
    </location>
</feature>
<evidence type="ECO:0000259" key="2">
    <source>
        <dbReference type="Pfam" id="PF18962"/>
    </source>
</evidence>
<protein>
    <submittedName>
        <fullName evidence="3">T9SS type A sorting domain-containing protein</fullName>
    </submittedName>
</protein>
<feature type="region of interest" description="Disordered" evidence="1">
    <location>
        <begin position="1"/>
        <end position="51"/>
    </location>
</feature>
<sequence>MLPKQWDKSFGGTGHEELHVVQQTSDGGYILGGESSSGPSGDKTQPGKGNQDYWVVKVDASGNKQWDHSYGGAQEDHLRALQPTADGGYLLGGYSDSDPNSDKTQPSQGQTDYWIIKIDAAGNRQWDKTFGGNGRDYLRSLHPTSDGGFILGGESHSEASGDKTQPTHGPSFTADYWLVKIDAQGTKQWDRAYGGDDDDQLTCLQPTRDGGYILGGVTYSQPSGDKTQAHRGLADYWVIKVDAGGTKQWDQTFGTSSWDFLFAVQQTSDGGYILGGLAQTSLSSDKTQFGQGASDYWIIKLGATGTKQWDHSFGGTGEDYLSALHQTTDGGYMLAGYSASGSTGDKTQPTQGNLDYWLVKTDVLGNKVWDLSLGGNENDQLTTLLPATDGYLVAGYSYSGNTGNKTQASWGDSDYWIVKLQGGTTTSVRPALSQQLMVYPNPARTHLTLHLAETAPRTELRLSLLDATGREVYAQLLQATSPDLPIEIGPHPAGLYLLRVVGAQGYVTTQQVVLE</sequence>
<keyword evidence="4" id="KW-1185">Reference proteome</keyword>
<proteinExistence type="predicted"/>
<gene>
    <name evidence="3" type="ORF">MUN80_21400</name>
</gene>
<evidence type="ECO:0000313" key="3">
    <source>
        <dbReference type="EMBL" id="UOQ52304.1"/>
    </source>
</evidence>
<accession>A0ABY4F8P8</accession>
<dbReference type="PANTHER" id="PTHR42754:SF1">
    <property type="entry name" value="LIPOPROTEIN"/>
    <property type="match status" value="1"/>
</dbReference>
<dbReference type="InterPro" id="IPR026444">
    <property type="entry name" value="Secre_tail"/>
</dbReference>
<dbReference type="Proteomes" id="UP000831785">
    <property type="component" value="Chromosome"/>
</dbReference>
<dbReference type="EMBL" id="CP095049">
    <property type="protein sequence ID" value="UOQ52304.1"/>
    <property type="molecule type" value="Genomic_DNA"/>
</dbReference>
<organism evidence="3 4">
    <name type="scientific">Hymenobacter cellulosivorans</name>
    <dbReference type="NCBI Taxonomy" id="2932249"/>
    <lineage>
        <taxon>Bacteria</taxon>
        <taxon>Pseudomonadati</taxon>
        <taxon>Bacteroidota</taxon>
        <taxon>Cytophagia</taxon>
        <taxon>Cytophagales</taxon>
        <taxon>Hymenobacteraceae</taxon>
        <taxon>Hymenobacter</taxon>
    </lineage>
</organism>
<evidence type="ECO:0000256" key="1">
    <source>
        <dbReference type="SAM" id="MobiDB-lite"/>
    </source>
</evidence>
<reference evidence="3 4" key="1">
    <citation type="submission" date="2022-04" db="EMBL/GenBank/DDBJ databases">
        <title>Hymenobacter sp. isolated from the air.</title>
        <authorList>
            <person name="Won M."/>
            <person name="Lee C.-M."/>
            <person name="Woen H.-Y."/>
            <person name="Kwon S.-W."/>
        </authorList>
    </citation>
    <scope>NUCLEOTIDE SEQUENCE [LARGE SCALE GENOMIC DNA]</scope>
    <source>
        <strain evidence="4">5116 S-27</strain>
    </source>
</reference>
<feature type="region of interest" description="Disordered" evidence="1">
    <location>
        <begin position="89"/>
        <end position="109"/>
    </location>
</feature>
<feature type="compositionally biased region" description="Polar residues" evidence="1">
    <location>
        <begin position="34"/>
        <end position="43"/>
    </location>
</feature>
<evidence type="ECO:0000313" key="4">
    <source>
        <dbReference type="Proteomes" id="UP000831785"/>
    </source>
</evidence>
<name>A0ABY4F8P8_9BACT</name>
<dbReference type="NCBIfam" id="TIGR04183">
    <property type="entry name" value="Por_Secre_tail"/>
    <property type="match status" value="1"/>
</dbReference>
<dbReference type="RefSeq" id="WP_244716147.1">
    <property type="nucleotide sequence ID" value="NZ_CP095049.1"/>
</dbReference>
<dbReference type="Pfam" id="PF18962">
    <property type="entry name" value="Por_Secre_tail"/>
    <property type="match status" value="1"/>
</dbReference>